<keyword evidence="2" id="KW-0732">Signal</keyword>
<evidence type="ECO:0000256" key="2">
    <source>
        <dbReference type="SAM" id="SignalP"/>
    </source>
</evidence>
<proteinExistence type="predicted"/>
<gene>
    <name evidence="4" type="ORF">ElyMa_002569800</name>
</gene>
<dbReference type="Gene3D" id="2.10.25.10">
    <property type="entry name" value="Laminin"/>
    <property type="match status" value="1"/>
</dbReference>
<dbReference type="AlphaFoldDB" id="A0AAV4GY91"/>
<feature type="domain" description="NOTCH1 EGF-like calcium-binding" evidence="3">
    <location>
        <begin position="526"/>
        <end position="571"/>
    </location>
</feature>
<dbReference type="Proteomes" id="UP000762676">
    <property type="component" value="Unassembled WGS sequence"/>
</dbReference>
<evidence type="ECO:0000313" key="4">
    <source>
        <dbReference type="EMBL" id="GFR90508.1"/>
    </source>
</evidence>
<dbReference type="Pfam" id="PF07645">
    <property type="entry name" value="EGF_CA"/>
    <property type="match status" value="2"/>
</dbReference>
<dbReference type="InterPro" id="IPR049883">
    <property type="entry name" value="NOTCH1_EGF-like"/>
</dbReference>
<comment type="caution">
    <text evidence="4">The sequence shown here is derived from an EMBL/GenBank/DDBJ whole genome shotgun (WGS) entry which is preliminary data.</text>
</comment>
<sequence length="645" mass="74035">MSFAITLIVGLLTNHLVSCAITDPKSHCAHKNYNDNTSDPIVLDENKKLCAEREMYTPPELACAFPQVSMRAFHTGQINAINNTPKIRIAGRDDIPGSAKGVFYKKNTKVIKRDILQCLLYSYQPHQPNNQHKIRYISFTNATDCQRWFDFPETAACNTFRRFRDEMNGIGFRFAVPTDCRLISRTTFRANNRGDDGSRHYLHGTFAFFRGATLYLSESDRDTMMHVSGRQDEEIRDETIGHYEQGYAISHKFIYVFQPFKFQDLCPYNAYKTVDLKIIRHVEENNKIAVYHFSPKTPLTDGKFEFNISESDFQALKKVKKNVLKSFTPCHDTDIGYRIVNLEDGNMVTVSTSKLPTSKKKEEIACVVRPDNWHSRELMMSAEPHTTKVIDVPDKVEEHYWNHRRHKNQFASKNVYCISYPETVVMWVRLDMTLTKIEYVTDNGVVFSNTYNHKDVRTQVPNRNHCLLSGSADKCSWLEKCGANKYCEHHECKCKKKFTTLNSECVTKKVCANGFRYVKTTNECEDIDECNTSPCKDHKNGQNICANTAGGFSCVAHTDCPRGTILNVAHQKCADINECEHPILNSCDPKRTTCRNRNPGYECVKKKQLRKKKKKNASSRIQLLTTIPLLLQLISTCVLTQFFLS</sequence>
<protein>
    <submittedName>
        <fullName evidence="4">Latent-transforming growth factor beta-binding protein 1</fullName>
    </submittedName>
</protein>
<name>A0AAV4GY91_9GAST</name>
<evidence type="ECO:0000259" key="3">
    <source>
        <dbReference type="Pfam" id="PF07645"/>
    </source>
</evidence>
<accession>A0AAV4GY91</accession>
<feature type="chain" id="PRO_5043887286" evidence="2">
    <location>
        <begin position="20"/>
        <end position="645"/>
    </location>
</feature>
<feature type="domain" description="NOTCH1 EGF-like calcium-binding" evidence="3">
    <location>
        <begin position="575"/>
        <end position="605"/>
    </location>
</feature>
<keyword evidence="5" id="KW-1185">Reference proteome</keyword>
<dbReference type="SUPFAM" id="SSF57196">
    <property type="entry name" value="EGF/Laminin"/>
    <property type="match status" value="1"/>
</dbReference>
<feature type="signal peptide" evidence="2">
    <location>
        <begin position="1"/>
        <end position="19"/>
    </location>
</feature>
<keyword evidence="1" id="KW-1015">Disulfide bond</keyword>
<evidence type="ECO:0000313" key="5">
    <source>
        <dbReference type="Proteomes" id="UP000762676"/>
    </source>
</evidence>
<organism evidence="4 5">
    <name type="scientific">Elysia marginata</name>
    <dbReference type="NCBI Taxonomy" id="1093978"/>
    <lineage>
        <taxon>Eukaryota</taxon>
        <taxon>Metazoa</taxon>
        <taxon>Spiralia</taxon>
        <taxon>Lophotrochozoa</taxon>
        <taxon>Mollusca</taxon>
        <taxon>Gastropoda</taxon>
        <taxon>Heterobranchia</taxon>
        <taxon>Euthyneura</taxon>
        <taxon>Panpulmonata</taxon>
        <taxon>Sacoglossa</taxon>
        <taxon>Placobranchoidea</taxon>
        <taxon>Plakobranchidae</taxon>
        <taxon>Elysia</taxon>
    </lineage>
</organism>
<evidence type="ECO:0000256" key="1">
    <source>
        <dbReference type="ARBA" id="ARBA00023157"/>
    </source>
</evidence>
<reference evidence="4 5" key="1">
    <citation type="journal article" date="2021" name="Elife">
        <title>Chloroplast acquisition without the gene transfer in kleptoplastic sea slugs, Plakobranchus ocellatus.</title>
        <authorList>
            <person name="Maeda T."/>
            <person name="Takahashi S."/>
            <person name="Yoshida T."/>
            <person name="Shimamura S."/>
            <person name="Takaki Y."/>
            <person name="Nagai Y."/>
            <person name="Toyoda A."/>
            <person name="Suzuki Y."/>
            <person name="Arimoto A."/>
            <person name="Ishii H."/>
            <person name="Satoh N."/>
            <person name="Nishiyama T."/>
            <person name="Hasebe M."/>
            <person name="Maruyama T."/>
            <person name="Minagawa J."/>
            <person name="Obokata J."/>
            <person name="Shigenobu S."/>
        </authorList>
    </citation>
    <scope>NUCLEOTIDE SEQUENCE [LARGE SCALE GENOMIC DNA]</scope>
</reference>
<dbReference type="EMBL" id="BMAT01005285">
    <property type="protein sequence ID" value="GFR90508.1"/>
    <property type="molecule type" value="Genomic_DNA"/>
</dbReference>